<dbReference type="PANTHER" id="PTHR35902">
    <property type="entry name" value="S-LAYER DOMAIN-LIKE PROTEIN-RELATED"/>
    <property type="match status" value="1"/>
</dbReference>
<feature type="signal peptide" evidence="3">
    <location>
        <begin position="1"/>
        <end position="43"/>
    </location>
</feature>
<feature type="compositionally biased region" description="Low complexity" evidence="1">
    <location>
        <begin position="365"/>
        <end position="390"/>
    </location>
</feature>
<reference evidence="5 6" key="1">
    <citation type="submission" date="2018-09" db="EMBL/GenBank/DDBJ databases">
        <title>Characterization of the phylogenetic diversity of five novel species belonging to the genus Bifidobacterium.</title>
        <authorList>
            <person name="Lugli G.A."/>
            <person name="Duranti S."/>
            <person name="Milani C."/>
        </authorList>
    </citation>
    <scope>NUCLEOTIDE SEQUENCE [LARGE SCALE GENOMIC DNA]</scope>
    <source>
        <strain evidence="5 6">2028B</strain>
    </source>
</reference>
<keyword evidence="2" id="KW-0472">Membrane</keyword>
<protein>
    <submittedName>
        <fullName evidence="5">ABC transporter permease</fullName>
    </submittedName>
</protein>
<dbReference type="InterPro" id="IPR013783">
    <property type="entry name" value="Ig-like_fold"/>
</dbReference>
<keyword evidence="2" id="KW-1133">Transmembrane helix</keyword>
<dbReference type="Proteomes" id="UP000288607">
    <property type="component" value="Unassembled WGS sequence"/>
</dbReference>
<dbReference type="RefSeq" id="WP_164520782.1">
    <property type="nucleotide sequence ID" value="NZ_QXGJ01000013.1"/>
</dbReference>
<evidence type="ECO:0000256" key="1">
    <source>
        <dbReference type="SAM" id="MobiDB-lite"/>
    </source>
</evidence>
<organism evidence="5 6">
    <name type="scientific">Bifidobacterium callimiconis</name>
    <dbReference type="NCBI Taxonomy" id="2306973"/>
    <lineage>
        <taxon>Bacteria</taxon>
        <taxon>Bacillati</taxon>
        <taxon>Actinomycetota</taxon>
        <taxon>Actinomycetes</taxon>
        <taxon>Bifidobacteriales</taxon>
        <taxon>Bifidobacteriaceae</taxon>
        <taxon>Bifidobacterium</taxon>
    </lineage>
</organism>
<evidence type="ECO:0000256" key="2">
    <source>
        <dbReference type="SAM" id="Phobius"/>
    </source>
</evidence>
<name>A0A430F9H8_9BIFI</name>
<gene>
    <name evidence="5" type="ORF">D2E23_1995</name>
</gene>
<dbReference type="Gene3D" id="2.60.40.10">
    <property type="entry name" value="Immunoglobulins"/>
    <property type="match status" value="1"/>
</dbReference>
<dbReference type="Pfam" id="PF07705">
    <property type="entry name" value="CARDB"/>
    <property type="match status" value="1"/>
</dbReference>
<dbReference type="AlphaFoldDB" id="A0A430F9H8"/>
<feature type="chain" id="PRO_5019347123" evidence="3">
    <location>
        <begin position="44"/>
        <end position="432"/>
    </location>
</feature>
<evidence type="ECO:0000313" key="5">
    <source>
        <dbReference type="EMBL" id="RSX49493.1"/>
    </source>
</evidence>
<dbReference type="GO" id="GO:0003810">
    <property type="term" value="F:protein-glutamine gamma-glutamyltransferase activity"/>
    <property type="evidence" value="ECO:0007669"/>
    <property type="project" value="InterPro"/>
</dbReference>
<comment type="caution">
    <text evidence="5">The sequence shown here is derived from an EMBL/GenBank/DDBJ whole genome shotgun (WGS) entry which is preliminary data.</text>
</comment>
<feature type="region of interest" description="Disordered" evidence="1">
    <location>
        <begin position="361"/>
        <end position="432"/>
    </location>
</feature>
<evidence type="ECO:0000313" key="6">
    <source>
        <dbReference type="Proteomes" id="UP000288607"/>
    </source>
</evidence>
<evidence type="ECO:0000259" key="4">
    <source>
        <dbReference type="Pfam" id="PF07705"/>
    </source>
</evidence>
<evidence type="ECO:0000256" key="3">
    <source>
        <dbReference type="SAM" id="SignalP"/>
    </source>
</evidence>
<dbReference type="InterPro" id="IPR011635">
    <property type="entry name" value="CARDB"/>
</dbReference>
<dbReference type="SUPFAM" id="SSF49309">
    <property type="entry name" value="Transglutaminase, two C-terminal domains"/>
    <property type="match status" value="1"/>
</dbReference>
<dbReference type="InterPro" id="IPR036238">
    <property type="entry name" value="Transglutaminase_C_sf"/>
</dbReference>
<keyword evidence="6" id="KW-1185">Reference proteome</keyword>
<feature type="transmembrane region" description="Helical" evidence="2">
    <location>
        <begin position="321"/>
        <end position="341"/>
    </location>
</feature>
<dbReference type="EMBL" id="QXGJ01000013">
    <property type="protein sequence ID" value="RSX49493.1"/>
    <property type="molecule type" value="Genomic_DNA"/>
</dbReference>
<accession>A0A430F9H8</accession>
<sequence>MNVISTSQASAAATPVRRLLGMLLAVMMSLMLGLAVSAPPALADDNTGASAANGTVATATDNGSGSTQTVIAGPVPNIIVTGYTYGGNTVAAGATFPLNFTFQNKGKVRVENMVVTVDGGENFTIAGGTNTFYFDRLSAGGSLSQEVQMQAVTGAKSGAQGITVSFRYEYVDQDQRGSNNTDIKLSVPVSQPDRFQVNDPQIPETVNSGEETTVTMEYVNKGKGDIANVEATVDGDGIEAVTKTQYLGNVASGASGSIGFAFTPTTTGEVNAKFTVTYEDSDGHPQTKEFPVTLNVQEPPTPVESDAAADATVQEQQGVPWWAYAIVAVAVVLLIVVIVVVRRRRKRKKKASVDEAWDDWEKGADSTSATGESTAGAGAGTAAADGAATTVITPNDDTMDMPAVASVSDMPGTGLSGTSAHDAPNGARRRGR</sequence>
<keyword evidence="3" id="KW-0732">Signal</keyword>
<feature type="domain" description="CARDB" evidence="4">
    <location>
        <begin position="195"/>
        <end position="279"/>
    </location>
</feature>
<proteinExistence type="predicted"/>
<dbReference type="GO" id="GO:0005975">
    <property type="term" value="P:carbohydrate metabolic process"/>
    <property type="evidence" value="ECO:0007669"/>
    <property type="project" value="UniProtKB-ARBA"/>
</dbReference>
<keyword evidence="2" id="KW-0812">Transmembrane</keyword>